<evidence type="ECO:0000313" key="1">
    <source>
        <dbReference type="EMBL" id="AEU35440.1"/>
    </source>
</evidence>
<dbReference type="STRING" id="682795.AciX8_1094"/>
<evidence type="ECO:0000313" key="2">
    <source>
        <dbReference type="Proteomes" id="UP000007113"/>
    </source>
</evidence>
<gene>
    <name evidence="1" type="ordered locus">AciX8_1094</name>
</gene>
<dbReference type="Proteomes" id="UP000007113">
    <property type="component" value="Chromosome"/>
</dbReference>
<reference evidence="1 2" key="1">
    <citation type="submission" date="2011-11" db="EMBL/GenBank/DDBJ databases">
        <title>Complete sequence of Granulicella mallensis MP5ACTX8.</title>
        <authorList>
            <consortium name="US DOE Joint Genome Institute"/>
            <person name="Lucas S."/>
            <person name="Copeland A."/>
            <person name="Lapidus A."/>
            <person name="Cheng J.-F."/>
            <person name="Goodwin L."/>
            <person name="Pitluck S."/>
            <person name="Peters L."/>
            <person name="Lu M."/>
            <person name="Detter J.C."/>
            <person name="Han C."/>
            <person name="Tapia R."/>
            <person name="Land M."/>
            <person name="Hauser L."/>
            <person name="Kyrpides N."/>
            <person name="Ivanova N."/>
            <person name="Mikhailova N."/>
            <person name="Pagani I."/>
            <person name="Rawat S."/>
            <person name="Mannisto M."/>
            <person name="Haggblom M."/>
            <person name="Woyke T."/>
        </authorList>
    </citation>
    <scope>NUCLEOTIDE SEQUENCE [LARGE SCALE GENOMIC DNA]</scope>
    <source>
        <strain evidence="2">ATCC BAA-1857 / DSM 23137 / MP5ACTX8</strain>
    </source>
</reference>
<dbReference type="HOGENOM" id="CLU_2316352_0_0_0"/>
<name>G8NW20_GRAMM</name>
<dbReference type="KEGG" id="gma:AciX8_1094"/>
<proteinExistence type="predicted"/>
<organism evidence="1 2">
    <name type="scientific">Granulicella mallensis (strain ATCC BAA-1857 / DSM 23137 / MP5ACTX8)</name>
    <dbReference type="NCBI Taxonomy" id="682795"/>
    <lineage>
        <taxon>Bacteria</taxon>
        <taxon>Pseudomonadati</taxon>
        <taxon>Acidobacteriota</taxon>
        <taxon>Terriglobia</taxon>
        <taxon>Terriglobales</taxon>
        <taxon>Acidobacteriaceae</taxon>
        <taxon>Granulicella</taxon>
    </lineage>
</organism>
<dbReference type="EMBL" id="CP003130">
    <property type="protein sequence ID" value="AEU35440.1"/>
    <property type="molecule type" value="Genomic_DNA"/>
</dbReference>
<protein>
    <submittedName>
        <fullName evidence="1">Uncharacterized protein</fullName>
    </submittedName>
</protein>
<keyword evidence="2" id="KW-1185">Reference proteome</keyword>
<dbReference type="AlphaFoldDB" id="G8NW20"/>
<accession>G8NW20</accession>
<sequence>MRRISIDAADFQYAVLRTRYDFKFDLTPIESKTYACLFVFFESLMESEMAEASQGHVGILSWHQRLCAVDQKAHWLVLKVKNKAMILHIFSEFTQRPPD</sequence>